<comment type="pathway">
    <text evidence="1 6">Metabolic intermediate biosynthesis; chorismate biosynthesis; chorismate from D-erythrose 4-phosphate and phosphoenolpyruvate: step 1/7.</text>
</comment>
<keyword evidence="6" id="KW-0057">Aromatic amino acid biosynthesis</keyword>
<keyword evidence="5" id="KW-0464">Manganese</keyword>
<dbReference type="UniPathway" id="UPA00053">
    <property type="reaction ID" value="UER00084"/>
</dbReference>
<dbReference type="InterPro" id="IPR002480">
    <property type="entry name" value="DAHP_synth_2"/>
</dbReference>
<dbReference type="AlphaFoldDB" id="A0A1Y1ZL64"/>
<organism evidence="7 8">
    <name type="scientific">Clohesyomyces aquaticus</name>
    <dbReference type="NCBI Taxonomy" id="1231657"/>
    <lineage>
        <taxon>Eukaryota</taxon>
        <taxon>Fungi</taxon>
        <taxon>Dikarya</taxon>
        <taxon>Ascomycota</taxon>
        <taxon>Pezizomycotina</taxon>
        <taxon>Dothideomycetes</taxon>
        <taxon>Pleosporomycetidae</taxon>
        <taxon>Pleosporales</taxon>
        <taxon>Lindgomycetaceae</taxon>
        <taxon>Clohesyomyces</taxon>
    </lineage>
</organism>
<dbReference type="Pfam" id="PF01474">
    <property type="entry name" value="DAHP_synth_2"/>
    <property type="match status" value="2"/>
</dbReference>
<evidence type="ECO:0000256" key="3">
    <source>
        <dbReference type="ARBA" id="ARBA00022679"/>
    </source>
</evidence>
<proteinExistence type="inferred from homology"/>
<dbReference type="STRING" id="1231657.A0A1Y1ZL64"/>
<protein>
    <recommendedName>
        <fullName evidence="6">Phospho-2-dehydro-3-deoxyheptonate aldolase</fullName>
        <ecNumber evidence="6">2.5.1.54</ecNumber>
    </recommendedName>
</protein>
<dbReference type="GO" id="GO:0003849">
    <property type="term" value="F:3-deoxy-7-phosphoheptulonate synthase activity"/>
    <property type="evidence" value="ECO:0007669"/>
    <property type="project" value="UniProtKB-EC"/>
</dbReference>
<comment type="similarity">
    <text evidence="2 6">Belongs to the class-II DAHP synthase family.</text>
</comment>
<evidence type="ECO:0000313" key="8">
    <source>
        <dbReference type="Proteomes" id="UP000193144"/>
    </source>
</evidence>
<dbReference type="SUPFAM" id="SSF51569">
    <property type="entry name" value="Aldolase"/>
    <property type="match status" value="1"/>
</dbReference>
<gene>
    <name evidence="7" type="ORF">BCR34DRAFT_625132</name>
</gene>
<keyword evidence="3 6" id="KW-0808">Transferase</keyword>
<feature type="binding site" evidence="5">
    <location>
        <position position="312"/>
    </location>
    <ligand>
        <name>Mn(2+)</name>
        <dbReference type="ChEBI" id="CHEBI:29035"/>
    </ligand>
</feature>
<sequence length="384" mass="42522">MSSKTETTPWSVESWKVMPLHEQIISYQDKNHLQNVLKRLAELPPLVSPTAIESAREDYAAAARGEAFILVAGDCAESFEDTTTHISNQKVALLISQARHFEGVMGLPVHITARMAGQYSKPRSQLLETLADGVNVFTFRGHNVNGHKIQNRTPNPDRLLQGYWHSVATLHLLQTAMTQGNYDRTRHLDGAHLEYLRGLRNPVGVKLGPSTSPEEVLEILAKLCEQELGEDGRVTLITRLGAEKVGAVLPVLVEAVQASPFRPVWMCDPCHGNTFTKDGVKTRQTSTMLSEVAQTIRILSRFGAHLGGLHLEQTSKLVTECIGLEGVDDGQFPERYSSLCDPRLSCVQARWLIERVASLLSQASDTEENAVVKNLWWFSEIGAV</sequence>
<reference evidence="7 8" key="1">
    <citation type="submission" date="2016-07" db="EMBL/GenBank/DDBJ databases">
        <title>Pervasive Adenine N6-methylation of Active Genes in Fungi.</title>
        <authorList>
            <consortium name="DOE Joint Genome Institute"/>
            <person name="Mondo S.J."/>
            <person name="Dannebaum R.O."/>
            <person name="Kuo R.C."/>
            <person name="Labutti K."/>
            <person name="Haridas S."/>
            <person name="Kuo A."/>
            <person name="Salamov A."/>
            <person name="Ahrendt S.R."/>
            <person name="Lipzen A."/>
            <person name="Sullivan W."/>
            <person name="Andreopoulos W.B."/>
            <person name="Clum A."/>
            <person name="Lindquist E."/>
            <person name="Daum C."/>
            <person name="Ramamoorthy G.K."/>
            <person name="Gryganskyi A."/>
            <person name="Culley D."/>
            <person name="Magnuson J.K."/>
            <person name="James T.Y."/>
            <person name="O'Malley M.A."/>
            <person name="Stajich J.E."/>
            <person name="Spatafora J.W."/>
            <person name="Visel A."/>
            <person name="Grigoriev I.V."/>
        </authorList>
    </citation>
    <scope>NUCLEOTIDE SEQUENCE [LARGE SCALE GENOMIC DNA]</scope>
    <source>
        <strain evidence="7 8">CBS 115471</strain>
    </source>
</reference>
<feature type="binding site" evidence="5">
    <location>
        <position position="75"/>
    </location>
    <ligand>
        <name>Mn(2+)</name>
        <dbReference type="ChEBI" id="CHEBI:29035"/>
    </ligand>
</feature>
<keyword evidence="5" id="KW-0104">Cadmium</keyword>
<dbReference type="EC" id="2.5.1.54" evidence="6"/>
<keyword evidence="6" id="KW-0028">Amino-acid biosynthesis</keyword>
<dbReference type="InterPro" id="IPR013785">
    <property type="entry name" value="Aldolase_TIM"/>
</dbReference>
<evidence type="ECO:0000256" key="6">
    <source>
        <dbReference type="RuleBase" id="RU363071"/>
    </source>
</evidence>
<evidence type="ECO:0000256" key="5">
    <source>
        <dbReference type="PIRSR" id="PIRSR602480-1"/>
    </source>
</evidence>
<dbReference type="PANTHER" id="PTHR21337:SF0">
    <property type="entry name" value="PHOSPHO-2-DEHYDRO-3-DEOXYHEPTONATE ALDOLASE"/>
    <property type="match status" value="1"/>
</dbReference>
<feature type="binding site" evidence="5">
    <location>
        <position position="239"/>
    </location>
    <ligand>
        <name>phosphoenolpyruvate</name>
        <dbReference type="ChEBI" id="CHEBI:58702"/>
    </ligand>
</feature>
<accession>A0A1Y1ZL64</accession>
<dbReference type="EMBL" id="MCFA01000069">
    <property type="protein sequence ID" value="ORY10767.1"/>
    <property type="molecule type" value="Genomic_DNA"/>
</dbReference>
<feature type="binding site" evidence="5">
    <location>
        <position position="271"/>
    </location>
    <ligand>
        <name>Mn(2+)</name>
        <dbReference type="ChEBI" id="CHEBI:29035"/>
    </ligand>
</feature>
<evidence type="ECO:0000256" key="1">
    <source>
        <dbReference type="ARBA" id="ARBA00004688"/>
    </source>
</evidence>
<keyword evidence="5" id="KW-0170">Cobalt</keyword>
<dbReference type="Gene3D" id="3.20.20.70">
    <property type="entry name" value="Aldolase class I"/>
    <property type="match status" value="2"/>
</dbReference>
<dbReference type="PANTHER" id="PTHR21337">
    <property type="entry name" value="PHOSPHO-2-DEHYDRO-3-DEOXYHEPTONATE ALDOLASE 1, 2"/>
    <property type="match status" value="1"/>
</dbReference>
<name>A0A1Y1ZL64_9PLEO</name>
<evidence type="ECO:0000256" key="4">
    <source>
        <dbReference type="ARBA" id="ARBA00047508"/>
    </source>
</evidence>
<keyword evidence="8" id="KW-1185">Reference proteome</keyword>
<evidence type="ECO:0000256" key="2">
    <source>
        <dbReference type="ARBA" id="ARBA00008911"/>
    </source>
</evidence>
<comment type="caution">
    <text evidence="7">The sequence shown here is derived from an EMBL/GenBank/DDBJ whole genome shotgun (WGS) entry which is preliminary data.</text>
</comment>
<feature type="binding site" evidence="5">
    <location>
        <position position="206"/>
    </location>
    <ligand>
        <name>phosphoenolpyruvate</name>
        <dbReference type="ChEBI" id="CHEBI:58702"/>
    </ligand>
</feature>
<dbReference type="OrthoDB" id="2338at2759"/>
<dbReference type="GO" id="GO:0009073">
    <property type="term" value="P:aromatic amino acid family biosynthetic process"/>
    <property type="evidence" value="ECO:0007669"/>
    <property type="project" value="UniProtKB-KW"/>
</dbReference>
<evidence type="ECO:0000313" key="7">
    <source>
        <dbReference type="EMBL" id="ORY10767.1"/>
    </source>
</evidence>
<dbReference type="Proteomes" id="UP000193144">
    <property type="component" value="Unassembled WGS sequence"/>
</dbReference>
<dbReference type="GO" id="GO:0008652">
    <property type="term" value="P:amino acid biosynthetic process"/>
    <property type="evidence" value="ECO:0007669"/>
    <property type="project" value="UniProtKB-KW"/>
</dbReference>
<feature type="binding site" evidence="5">
    <location>
        <position position="341"/>
    </location>
    <ligand>
        <name>Mn(2+)</name>
        <dbReference type="ChEBI" id="CHEBI:29035"/>
    </ligand>
</feature>
<feature type="binding site" evidence="5">
    <location>
        <position position="114"/>
    </location>
    <ligand>
        <name>phosphoenolpyruvate</name>
        <dbReference type="ChEBI" id="CHEBI:58702"/>
    </ligand>
</feature>
<dbReference type="GO" id="GO:0009423">
    <property type="term" value="P:chorismate biosynthetic process"/>
    <property type="evidence" value="ECO:0007669"/>
    <property type="project" value="UniProtKB-UniPathway"/>
</dbReference>
<comment type="cofactor">
    <cofactor evidence="5">
        <name>Mn(2+)</name>
        <dbReference type="ChEBI" id="CHEBI:29035"/>
    </cofactor>
    <cofactor evidence="5">
        <name>Co(2+)</name>
        <dbReference type="ChEBI" id="CHEBI:48828"/>
    </cofactor>
    <cofactor evidence="5">
        <name>Cd(2+)</name>
        <dbReference type="ChEBI" id="CHEBI:48775"/>
    </cofactor>
    <text evidence="5">Binds 1 divalent cation per subunit. The enzyme is active with manganese, cobalt or cadmium ions.</text>
</comment>
<comment type="catalytic activity">
    <reaction evidence="4 6">
        <text>D-erythrose 4-phosphate + phosphoenolpyruvate + H2O = 7-phospho-2-dehydro-3-deoxy-D-arabino-heptonate + phosphate</text>
        <dbReference type="Rhea" id="RHEA:14717"/>
        <dbReference type="ChEBI" id="CHEBI:15377"/>
        <dbReference type="ChEBI" id="CHEBI:16897"/>
        <dbReference type="ChEBI" id="CHEBI:43474"/>
        <dbReference type="ChEBI" id="CHEBI:58394"/>
        <dbReference type="ChEBI" id="CHEBI:58702"/>
        <dbReference type="EC" id="2.5.1.54"/>
    </reaction>
</comment>